<dbReference type="AlphaFoldDB" id="A0A7C1FJW2"/>
<dbReference type="GO" id="GO:0003677">
    <property type="term" value="F:DNA binding"/>
    <property type="evidence" value="ECO:0007669"/>
    <property type="project" value="UniProtKB-KW"/>
</dbReference>
<proteinExistence type="predicted"/>
<reference evidence="1" key="1">
    <citation type="journal article" date="2020" name="mSystems">
        <title>Genome- and Community-Level Interaction Insights into Carbon Utilization and Element Cycling Functions of Hydrothermarchaeota in Hydrothermal Sediment.</title>
        <authorList>
            <person name="Zhou Z."/>
            <person name="Liu Y."/>
            <person name="Xu W."/>
            <person name="Pan J."/>
            <person name="Luo Z.H."/>
            <person name="Li M."/>
        </authorList>
    </citation>
    <scope>NUCLEOTIDE SEQUENCE [LARGE SCALE GENOMIC DNA]</scope>
    <source>
        <strain evidence="1">SpSt-289</strain>
    </source>
</reference>
<dbReference type="PANTHER" id="PTHR38479:SF2">
    <property type="entry name" value="WINGED HELIX DNA-BINDING DOMAIN-CONTAINING PROTEIN"/>
    <property type="match status" value="1"/>
</dbReference>
<protein>
    <submittedName>
        <fullName evidence="1">Winged helix DNA-binding domain-containing protein</fullName>
    </submittedName>
</protein>
<name>A0A7C1FJW2_9CHLR</name>
<keyword evidence="1" id="KW-0238">DNA-binding</keyword>
<dbReference type="Pfam" id="PF06224">
    <property type="entry name" value="AlkZ-like"/>
    <property type="match status" value="1"/>
</dbReference>
<comment type="caution">
    <text evidence="1">The sequence shown here is derived from an EMBL/GenBank/DDBJ whole genome shotgun (WGS) entry which is preliminary data.</text>
</comment>
<organism evidence="1">
    <name type="scientific">Caldilinea aerophila</name>
    <dbReference type="NCBI Taxonomy" id="133453"/>
    <lineage>
        <taxon>Bacteria</taxon>
        <taxon>Bacillati</taxon>
        <taxon>Chloroflexota</taxon>
        <taxon>Caldilineae</taxon>
        <taxon>Caldilineales</taxon>
        <taxon>Caldilineaceae</taxon>
        <taxon>Caldilinea</taxon>
    </lineage>
</organism>
<dbReference type="InterPro" id="IPR009351">
    <property type="entry name" value="AlkZ-like"/>
</dbReference>
<dbReference type="PANTHER" id="PTHR38479">
    <property type="entry name" value="LMO0824 PROTEIN"/>
    <property type="match status" value="1"/>
</dbReference>
<dbReference type="EMBL" id="DSMG01000197">
    <property type="protein sequence ID" value="HDX33636.1"/>
    <property type="molecule type" value="Genomic_DNA"/>
</dbReference>
<accession>A0A7C1FJW2</accession>
<evidence type="ECO:0000313" key="1">
    <source>
        <dbReference type="EMBL" id="HDX33636.1"/>
    </source>
</evidence>
<gene>
    <name evidence="1" type="ORF">ENQ20_19455</name>
</gene>
<sequence length="377" mass="43185">MNADNHLMHHTPVQINIQQLRQFRLHRSGLLTRFPTAEQVAESLGGVQAQIHPSAGLALFNRTCDLTYERYETLLFEERSLVKLWGQRGTLHVYATKDWPLICAMLAGSKSWWARNAEKTETYDAYMDLVRQAEALLRQKGVMGRSELRTSGLFNDEEHLSPWGGVFADLVRQGYACHAARSGEGLFAHRIHWRPDLRWEQPDPDAANVEMVRRYLHAYGPATLQDYAHWRGAARNRARRWWAAMEPELVQIYVEGQTMYLLGEDLDELTRSPEPPSPSLHMLHRFDPLLLAHKDKSWIVPVAHYKQVFRSAGHIEGVVLNAGIAIATWRYVRKGKALHIILEPFVPLATHLHPLIEQRSQEIATFFGLRLAGIEGM</sequence>